<dbReference type="AlphaFoldDB" id="A0A931AZX0"/>
<dbReference type="RefSeq" id="WP_196193088.1">
    <property type="nucleotide sequence ID" value="NZ_JADPRT010000003.1"/>
</dbReference>
<organism evidence="2 3">
    <name type="scientific">Streptacidiphilus fuscans</name>
    <dbReference type="NCBI Taxonomy" id="2789292"/>
    <lineage>
        <taxon>Bacteria</taxon>
        <taxon>Bacillati</taxon>
        <taxon>Actinomycetota</taxon>
        <taxon>Actinomycetes</taxon>
        <taxon>Kitasatosporales</taxon>
        <taxon>Streptomycetaceae</taxon>
        <taxon>Streptacidiphilus</taxon>
    </lineage>
</organism>
<gene>
    <name evidence="2" type="ORF">I2501_07505</name>
</gene>
<comment type="caution">
    <text evidence="2">The sequence shown here is derived from an EMBL/GenBank/DDBJ whole genome shotgun (WGS) entry which is preliminary data.</text>
</comment>
<name>A0A931AZX0_9ACTN</name>
<evidence type="ECO:0000313" key="2">
    <source>
        <dbReference type="EMBL" id="MBF9067884.1"/>
    </source>
</evidence>
<dbReference type="InterPro" id="IPR032330">
    <property type="entry name" value="EF-G-binding_C"/>
</dbReference>
<proteinExistence type="predicted"/>
<protein>
    <submittedName>
        <fullName evidence="2">FBP domain-containing protein</fullName>
    </submittedName>
</protein>
<dbReference type="EMBL" id="JADPRT010000003">
    <property type="protein sequence ID" value="MBF9067884.1"/>
    <property type="molecule type" value="Genomic_DNA"/>
</dbReference>
<evidence type="ECO:0000313" key="3">
    <source>
        <dbReference type="Proteomes" id="UP000657385"/>
    </source>
</evidence>
<dbReference type="Pfam" id="PF16571">
    <property type="entry name" value="FBP_C"/>
    <property type="match status" value="1"/>
</dbReference>
<feature type="domain" description="Elongation factor G-binding protein C-terminal treble-clef zinc-finger" evidence="1">
    <location>
        <begin position="8"/>
        <end position="165"/>
    </location>
</feature>
<accession>A0A931AZX0</accession>
<sequence length="168" mass="18428">MEIVTEEQIRASFVNCSKGEASRLHTPRDLAERPFADLDFLGWRDPGAPDRCALVAERADAPGGLVGITLRFPPPQRGFLHRSLCSLCLTTRPGNGVSLLTARRAGKAGRQGNSVGLYMCTDLACSLYVRGRKQAESGARQDETLTVEQQIERLRTKLDAFLDQVLEG</sequence>
<evidence type="ECO:0000259" key="1">
    <source>
        <dbReference type="Pfam" id="PF16571"/>
    </source>
</evidence>
<keyword evidence="3" id="KW-1185">Reference proteome</keyword>
<reference evidence="2" key="1">
    <citation type="submission" date="2020-11" db="EMBL/GenBank/DDBJ databases">
        <title>Isolation and identification of active actinomycetes.</title>
        <authorList>
            <person name="Yu B."/>
        </authorList>
    </citation>
    <scope>NUCLEOTIDE SEQUENCE</scope>
    <source>
        <strain evidence="2">NEAU-YB345</strain>
    </source>
</reference>
<dbReference type="Proteomes" id="UP000657385">
    <property type="component" value="Unassembled WGS sequence"/>
</dbReference>